<dbReference type="InterPro" id="IPR036259">
    <property type="entry name" value="MFS_trans_sf"/>
</dbReference>
<keyword evidence="8" id="KW-1185">Reference proteome</keyword>
<feature type="transmembrane region" description="Helical" evidence="5">
    <location>
        <begin position="160"/>
        <end position="181"/>
    </location>
</feature>
<keyword evidence="2 5" id="KW-0812">Transmembrane</keyword>
<dbReference type="EMBL" id="JACGWZ010000002">
    <property type="protein sequence ID" value="MBA8824986.1"/>
    <property type="molecule type" value="Genomic_DNA"/>
</dbReference>
<dbReference type="GO" id="GO:0005886">
    <property type="term" value="C:plasma membrane"/>
    <property type="evidence" value="ECO:0007669"/>
    <property type="project" value="UniProtKB-SubCell"/>
</dbReference>
<dbReference type="Pfam" id="PF07690">
    <property type="entry name" value="MFS_1"/>
    <property type="match status" value="1"/>
</dbReference>
<accession>A0A839DXN3</accession>
<comment type="caution">
    <text evidence="7">The sequence shown here is derived from an EMBL/GenBank/DDBJ whole genome shotgun (WGS) entry which is preliminary data.</text>
</comment>
<keyword evidence="4 5" id="KW-0472">Membrane</keyword>
<dbReference type="RefSeq" id="WP_182544153.1">
    <property type="nucleotide sequence ID" value="NZ_JACGWZ010000002.1"/>
</dbReference>
<evidence type="ECO:0000256" key="1">
    <source>
        <dbReference type="ARBA" id="ARBA00004651"/>
    </source>
</evidence>
<gene>
    <name evidence="7" type="ORF">FHX42_002333</name>
</gene>
<feature type="transmembrane region" description="Helical" evidence="5">
    <location>
        <begin position="329"/>
        <end position="348"/>
    </location>
</feature>
<comment type="subcellular location">
    <subcellularLocation>
        <location evidence="1">Cell membrane</location>
        <topology evidence="1">Multi-pass membrane protein</topology>
    </subcellularLocation>
</comment>
<feature type="domain" description="Major facilitator superfamily (MFS) profile" evidence="6">
    <location>
        <begin position="93"/>
        <end position="470"/>
    </location>
</feature>
<dbReference type="InterPro" id="IPR020846">
    <property type="entry name" value="MFS_dom"/>
</dbReference>
<dbReference type="Proteomes" id="UP000569329">
    <property type="component" value="Unassembled WGS sequence"/>
</dbReference>
<dbReference type="PANTHER" id="PTHR23508:SF10">
    <property type="entry name" value="CARBOXYLIC ACID TRANSPORTER PROTEIN HOMOLOG"/>
    <property type="match status" value="1"/>
</dbReference>
<feature type="transmembrane region" description="Helical" evidence="5">
    <location>
        <begin position="448"/>
        <end position="466"/>
    </location>
</feature>
<feature type="transmembrane region" description="Helical" evidence="5">
    <location>
        <begin position="248"/>
        <end position="266"/>
    </location>
</feature>
<feature type="transmembrane region" description="Helical" evidence="5">
    <location>
        <begin position="360"/>
        <end position="377"/>
    </location>
</feature>
<organism evidence="7 8">
    <name type="scientific">Halosaccharopolyspora lacisalsi</name>
    <dbReference type="NCBI Taxonomy" id="1000566"/>
    <lineage>
        <taxon>Bacteria</taxon>
        <taxon>Bacillati</taxon>
        <taxon>Actinomycetota</taxon>
        <taxon>Actinomycetes</taxon>
        <taxon>Pseudonocardiales</taxon>
        <taxon>Pseudonocardiaceae</taxon>
        <taxon>Halosaccharopolyspora</taxon>
    </lineage>
</organism>
<evidence type="ECO:0000313" key="8">
    <source>
        <dbReference type="Proteomes" id="UP000569329"/>
    </source>
</evidence>
<evidence type="ECO:0000256" key="5">
    <source>
        <dbReference type="SAM" id="Phobius"/>
    </source>
</evidence>
<evidence type="ECO:0000313" key="7">
    <source>
        <dbReference type="EMBL" id="MBA8824986.1"/>
    </source>
</evidence>
<sequence>MAEHARTAGGRGRRIATVAPTALGTVLVVAVSVRHAIVFFTGGVRVEFWPYQGHHRDMVLITVGMVTALAGLLTPAEPPRATRSPSRPAAVVALVVLTAALIVDVSKTATLGFVLPGMREEYGLSTQYAGLLPIAGLTGTVLGSLLWGALVDRLGVRRTLLLSTLGFIATSICGSMPTFTGNLVMCWLMGLAVGGLMPVVFSALTTLVSPSRVPAVGSLIAGVATAGGYLVASQSAALFVPAYGWRSLWLVGAFTGALVLLVLPLVPSTCDVAARSSSPEEAPSSLTGHQQHRRHAFYGFMAGLMALGVLTWVPTVLRSSGLTGGAGERLLAAQSWVSLPVAVILALVLRHSSPQRCARVLAAGAGSALVLFGLVILSGQQGWVLVLSLTATVLFSNAMVASVVPMSSVHYARRVQGRGLGQVAGASKLGGLTGPLALATLVTAPSGFFAVSVVVGSGTVLAGAVMSPRRSPTSGTVKPP</sequence>
<proteinExistence type="predicted"/>
<feature type="transmembrane region" description="Helical" evidence="5">
    <location>
        <begin position="296"/>
        <end position="317"/>
    </location>
</feature>
<evidence type="ECO:0000256" key="4">
    <source>
        <dbReference type="ARBA" id="ARBA00023136"/>
    </source>
</evidence>
<feature type="transmembrane region" description="Helical" evidence="5">
    <location>
        <begin position="21"/>
        <end position="46"/>
    </location>
</feature>
<evidence type="ECO:0000259" key="6">
    <source>
        <dbReference type="PROSITE" id="PS50850"/>
    </source>
</evidence>
<dbReference type="InterPro" id="IPR011701">
    <property type="entry name" value="MFS"/>
</dbReference>
<reference evidence="7 8" key="1">
    <citation type="submission" date="2020-07" db="EMBL/GenBank/DDBJ databases">
        <title>Sequencing the genomes of 1000 actinobacteria strains.</title>
        <authorList>
            <person name="Klenk H.-P."/>
        </authorList>
    </citation>
    <scope>NUCLEOTIDE SEQUENCE [LARGE SCALE GENOMIC DNA]</scope>
    <source>
        <strain evidence="7 8">DSM 45975</strain>
    </source>
</reference>
<feature type="transmembrane region" description="Helical" evidence="5">
    <location>
        <begin position="58"/>
        <end position="76"/>
    </location>
</feature>
<feature type="transmembrane region" description="Helical" evidence="5">
    <location>
        <begin position="88"/>
        <end position="106"/>
    </location>
</feature>
<dbReference type="PROSITE" id="PS50850">
    <property type="entry name" value="MFS"/>
    <property type="match status" value="1"/>
</dbReference>
<keyword evidence="3 5" id="KW-1133">Transmembrane helix</keyword>
<dbReference type="Gene3D" id="1.20.1250.20">
    <property type="entry name" value="MFS general substrate transporter like domains"/>
    <property type="match status" value="2"/>
</dbReference>
<feature type="transmembrane region" description="Helical" evidence="5">
    <location>
        <begin position="126"/>
        <end position="148"/>
    </location>
</feature>
<feature type="transmembrane region" description="Helical" evidence="5">
    <location>
        <begin position="219"/>
        <end position="242"/>
    </location>
</feature>
<dbReference type="SUPFAM" id="SSF103473">
    <property type="entry name" value="MFS general substrate transporter"/>
    <property type="match status" value="1"/>
</dbReference>
<feature type="transmembrane region" description="Helical" evidence="5">
    <location>
        <begin position="187"/>
        <end position="207"/>
    </location>
</feature>
<dbReference type="AlphaFoldDB" id="A0A839DXN3"/>
<evidence type="ECO:0000256" key="2">
    <source>
        <dbReference type="ARBA" id="ARBA00022692"/>
    </source>
</evidence>
<protein>
    <submittedName>
        <fullName evidence="7">Putative MFS transporter</fullName>
    </submittedName>
</protein>
<dbReference type="GO" id="GO:0046943">
    <property type="term" value="F:carboxylic acid transmembrane transporter activity"/>
    <property type="evidence" value="ECO:0007669"/>
    <property type="project" value="TreeGrafter"/>
</dbReference>
<dbReference type="PANTHER" id="PTHR23508">
    <property type="entry name" value="CARBOXYLIC ACID TRANSPORTER PROTEIN HOMOLOG"/>
    <property type="match status" value="1"/>
</dbReference>
<feature type="transmembrane region" description="Helical" evidence="5">
    <location>
        <begin position="383"/>
        <end position="404"/>
    </location>
</feature>
<name>A0A839DXN3_9PSEU</name>
<evidence type="ECO:0000256" key="3">
    <source>
        <dbReference type="ARBA" id="ARBA00022989"/>
    </source>
</evidence>